<evidence type="ECO:0000256" key="2">
    <source>
        <dbReference type="ARBA" id="ARBA00022803"/>
    </source>
</evidence>
<feature type="coiled-coil region" evidence="3">
    <location>
        <begin position="122"/>
        <end position="149"/>
    </location>
</feature>
<dbReference type="InterPro" id="IPR013105">
    <property type="entry name" value="TPR_2"/>
</dbReference>
<organism evidence="4">
    <name type="scientific">marine sediment metagenome</name>
    <dbReference type="NCBI Taxonomy" id="412755"/>
    <lineage>
        <taxon>unclassified sequences</taxon>
        <taxon>metagenomes</taxon>
        <taxon>ecological metagenomes</taxon>
    </lineage>
</organism>
<dbReference type="SUPFAM" id="SSF48452">
    <property type="entry name" value="TPR-like"/>
    <property type="match status" value="1"/>
</dbReference>
<keyword evidence="1" id="KW-0677">Repeat</keyword>
<evidence type="ECO:0000313" key="4">
    <source>
        <dbReference type="EMBL" id="KKN47729.1"/>
    </source>
</evidence>
<evidence type="ECO:0000256" key="1">
    <source>
        <dbReference type="ARBA" id="ARBA00022737"/>
    </source>
</evidence>
<keyword evidence="2" id="KW-0802">TPR repeat</keyword>
<proteinExistence type="predicted"/>
<comment type="caution">
    <text evidence="4">The sequence shown here is derived from an EMBL/GenBank/DDBJ whole genome shotgun (WGS) entry which is preliminary data.</text>
</comment>
<evidence type="ECO:0008006" key="5">
    <source>
        <dbReference type="Google" id="ProtNLM"/>
    </source>
</evidence>
<dbReference type="InterPro" id="IPR011990">
    <property type="entry name" value="TPR-like_helical_dom_sf"/>
</dbReference>
<name>A0A0F9QYV0_9ZZZZ</name>
<dbReference type="InterPro" id="IPR019734">
    <property type="entry name" value="TPR_rpt"/>
</dbReference>
<gene>
    <name evidence="4" type="ORF">LCGC14_0659980</name>
</gene>
<dbReference type="SMART" id="SM00028">
    <property type="entry name" value="TPR"/>
    <property type="match status" value="2"/>
</dbReference>
<dbReference type="PROSITE" id="PS50005">
    <property type="entry name" value="TPR"/>
    <property type="match status" value="1"/>
</dbReference>
<reference evidence="4" key="1">
    <citation type="journal article" date="2015" name="Nature">
        <title>Complex archaea that bridge the gap between prokaryotes and eukaryotes.</title>
        <authorList>
            <person name="Spang A."/>
            <person name="Saw J.H."/>
            <person name="Jorgensen S.L."/>
            <person name="Zaremba-Niedzwiedzka K."/>
            <person name="Martijn J."/>
            <person name="Lind A.E."/>
            <person name="van Eijk R."/>
            <person name="Schleper C."/>
            <person name="Guy L."/>
            <person name="Ettema T.J."/>
        </authorList>
    </citation>
    <scope>NUCLEOTIDE SEQUENCE</scope>
</reference>
<dbReference type="EMBL" id="LAZR01001260">
    <property type="protein sequence ID" value="KKN47729.1"/>
    <property type="molecule type" value="Genomic_DNA"/>
</dbReference>
<sequence length="534" mass="64037">MRKEIKFNIKELLNKYNENCYICKNFEPKKEFCSTYDCYPFNHKTPVEEYCKEFTLDKIKEVERRKEIEQLSTWNELKWLGIEKSRFKDRIESLREYIEELSMIGVADINYNYMKKYNKKKRDEYELEIWGYNNKIARIENRINALEKDPNLAKKSNEIYMQKYKALEHREKGFLERWLASSLPGEKVFTEDYSLLNLDQQKIIKKSEMYQWDAEDLSWFDKIGKHWEKGMQHGLQVNKLKDEISFFEKENQIEKAIGKRVELLMYGYPHDGFVNYNLRSIALYYVELKKFSLALKVLDRYLTLFPDDDEVVLLKQDVQESLSLNKDFHEIREAREARLRTERDLQQKSRPNLMIISYQDDYGEFLTHRALILNSNYHSRFLSSYKEKVLSKPNITSWSNLGFAYLEKGEFDKAAHSFLKATQLRSKNQRLWIWGAEAHVEAKKYREAIDLYKQMLPIIDMKSSKIYFGSFLFHVFYLFETIFIQNPKDSKTILEIKEIYSLSRAKIEKDAELKQFITILNACEESINQSLINE</sequence>
<accession>A0A0F9QYV0</accession>
<protein>
    <recommendedName>
        <fullName evidence="5">Tetratricopeptide repeat protein</fullName>
    </recommendedName>
</protein>
<dbReference type="Gene3D" id="1.25.40.10">
    <property type="entry name" value="Tetratricopeptide repeat domain"/>
    <property type="match status" value="1"/>
</dbReference>
<dbReference type="AlphaFoldDB" id="A0A0F9QYV0"/>
<keyword evidence="3" id="KW-0175">Coiled coil</keyword>
<evidence type="ECO:0000256" key="3">
    <source>
        <dbReference type="SAM" id="Coils"/>
    </source>
</evidence>
<dbReference type="Pfam" id="PF07719">
    <property type="entry name" value="TPR_2"/>
    <property type="match status" value="1"/>
</dbReference>